<organism evidence="1 2">
    <name type="scientific">Periconia digitata</name>
    <dbReference type="NCBI Taxonomy" id="1303443"/>
    <lineage>
        <taxon>Eukaryota</taxon>
        <taxon>Fungi</taxon>
        <taxon>Dikarya</taxon>
        <taxon>Ascomycota</taxon>
        <taxon>Pezizomycotina</taxon>
        <taxon>Dothideomycetes</taxon>
        <taxon>Pleosporomycetidae</taxon>
        <taxon>Pleosporales</taxon>
        <taxon>Massarineae</taxon>
        <taxon>Periconiaceae</taxon>
        <taxon>Periconia</taxon>
    </lineage>
</organism>
<protein>
    <submittedName>
        <fullName evidence="1">Uncharacterized protein</fullName>
    </submittedName>
</protein>
<reference evidence="1" key="1">
    <citation type="submission" date="2023-01" db="EMBL/GenBank/DDBJ databases">
        <authorList>
            <person name="Van Ghelder C."/>
            <person name="Rancurel C."/>
        </authorList>
    </citation>
    <scope>NUCLEOTIDE SEQUENCE</scope>
    <source>
        <strain evidence="1">CNCM I-4278</strain>
    </source>
</reference>
<dbReference type="Proteomes" id="UP001152607">
    <property type="component" value="Unassembled WGS sequence"/>
</dbReference>
<evidence type="ECO:0000313" key="2">
    <source>
        <dbReference type="Proteomes" id="UP001152607"/>
    </source>
</evidence>
<accession>A0A9W4UUH4</accession>
<keyword evidence="2" id="KW-1185">Reference proteome</keyword>
<dbReference type="AlphaFoldDB" id="A0A9W4UUH4"/>
<name>A0A9W4UUH4_9PLEO</name>
<evidence type="ECO:0000313" key="1">
    <source>
        <dbReference type="EMBL" id="CAI6340967.1"/>
    </source>
</evidence>
<gene>
    <name evidence="1" type="ORF">PDIGIT_LOCUS14155</name>
</gene>
<sequence>MAIKGEQSGELIGLISSTKDPPTCASLCSLSQLSSMAPSPESRCCCCRPSIH</sequence>
<comment type="caution">
    <text evidence="1">The sequence shown here is derived from an EMBL/GenBank/DDBJ whole genome shotgun (WGS) entry which is preliminary data.</text>
</comment>
<proteinExistence type="predicted"/>
<dbReference type="EMBL" id="CAOQHR010000011">
    <property type="protein sequence ID" value="CAI6340967.1"/>
    <property type="molecule type" value="Genomic_DNA"/>
</dbReference>